<accession>A0ABR6NGL7</accession>
<dbReference type="Gene3D" id="2.40.170.20">
    <property type="entry name" value="TonB-dependent receptor, beta-barrel domain"/>
    <property type="match status" value="1"/>
</dbReference>
<gene>
    <name evidence="9" type="ORF">HNP60_002399</name>
</gene>
<dbReference type="Proteomes" id="UP001138540">
    <property type="component" value="Unassembled WGS sequence"/>
</dbReference>
<dbReference type="SUPFAM" id="SSF56935">
    <property type="entry name" value="Porins"/>
    <property type="match status" value="1"/>
</dbReference>
<comment type="subcellular location">
    <subcellularLocation>
        <location evidence="1 7">Cell outer membrane</location>
    </subcellularLocation>
</comment>
<dbReference type="RefSeq" id="WP_184153934.1">
    <property type="nucleotide sequence ID" value="NZ_JACHKA010000001.1"/>
</dbReference>
<evidence type="ECO:0000256" key="7">
    <source>
        <dbReference type="RuleBase" id="RU003357"/>
    </source>
</evidence>
<dbReference type="PANTHER" id="PTHR47234:SF2">
    <property type="entry name" value="TONB-DEPENDENT RECEPTOR"/>
    <property type="match status" value="1"/>
</dbReference>
<evidence type="ECO:0000256" key="4">
    <source>
        <dbReference type="ARBA" id="ARBA00023004"/>
    </source>
</evidence>
<evidence type="ECO:0000313" key="9">
    <source>
        <dbReference type="EMBL" id="MBB5986425.1"/>
    </source>
</evidence>
<dbReference type="Pfam" id="PF07715">
    <property type="entry name" value="Plug"/>
    <property type="match status" value="1"/>
</dbReference>
<dbReference type="Gene3D" id="3.55.50.30">
    <property type="match status" value="1"/>
</dbReference>
<reference evidence="9 10" key="1">
    <citation type="submission" date="2020-08" db="EMBL/GenBank/DDBJ databases">
        <title>Exploring microbial biodiversity for novel pathways involved in the catabolism of aromatic compounds derived from lignin.</title>
        <authorList>
            <person name="Elkins J."/>
        </authorList>
    </citation>
    <scope>NUCLEOTIDE SEQUENCE [LARGE SCALE GENOMIC DNA]</scope>
    <source>
        <strain evidence="9 10">B1D3A</strain>
    </source>
</reference>
<dbReference type="InterPro" id="IPR011662">
    <property type="entry name" value="Secretin/TonB_short_N"/>
</dbReference>
<dbReference type="Pfam" id="PF00593">
    <property type="entry name" value="TonB_dep_Rec_b-barrel"/>
    <property type="match status" value="1"/>
</dbReference>
<evidence type="ECO:0000256" key="2">
    <source>
        <dbReference type="ARBA" id="ARBA00022448"/>
    </source>
</evidence>
<keyword evidence="3" id="KW-0406">Ion transport</keyword>
<dbReference type="EMBL" id="JACHKA010000001">
    <property type="protein sequence ID" value="MBB5986425.1"/>
    <property type="molecule type" value="Genomic_DNA"/>
</dbReference>
<dbReference type="InterPro" id="IPR000531">
    <property type="entry name" value="Beta-barrel_TonB"/>
</dbReference>
<feature type="domain" description="Secretin/TonB short N-terminal" evidence="8">
    <location>
        <begin position="36"/>
        <end position="87"/>
    </location>
</feature>
<dbReference type="SMART" id="SM00965">
    <property type="entry name" value="STN"/>
    <property type="match status" value="1"/>
</dbReference>
<keyword evidence="7" id="KW-0798">TonB box</keyword>
<keyword evidence="2" id="KW-0813">Transport</keyword>
<dbReference type="InterPro" id="IPR012910">
    <property type="entry name" value="Plug_dom"/>
</dbReference>
<evidence type="ECO:0000259" key="8">
    <source>
        <dbReference type="SMART" id="SM00965"/>
    </source>
</evidence>
<dbReference type="Gene3D" id="2.170.130.10">
    <property type="entry name" value="TonB-dependent receptor, plug domain"/>
    <property type="match status" value="1"/>
</dbReference>
<keyword evidence="10" id="KW-1185">Reference proteome</keyword>
<comment type="caution">
    <text evidence="9">The sequence shown here is derived from an EMBL/GenBank/DDBJ whole genome shotgun (WGS) entry which is preliminary data.</text>
</comment>
<dbReference type="InterPro" id="IPR036942">
    <property type="entry name" value="Beta-barrel_TonB_sf"/>
</dbReference>
<dbReference type="Pfam" id="PF07660">
    <property type="entry name" value="STN"/>
    <property type="match status" value="1"/>
</dbReference>
<evidence type="ECO:0000256" key="1">
    <source>
        <dbReference type="ARBA" id="ARBA00004442"/>
    </source>
</evidence>
<evidence type="ECO:0000256" key="3">
    <source>
        <dbReference type="ARBA" id="ARBA00022496"/>
    </source>
</evidence>
<keyword evidence="5 7" id="KW-0472">Membrane</keyword>
<organism evidence="9 10">
    <name type="scientific">Sphingobium lignivorans</name>
    <dbReference type="NCBI Taxonomy" id="2735886"/>
    <lineage>
        <taxon>Bacteria</taxon>
        <taxon>Pseudomonadati</taxon>
        <taxon>Pseudomonadota</taxon>
        <taxon>Alphaproteobacteria</taxon>
        <taxon>Sphingomonadales</taxon>
        <taxon>Sphingomonadaceae</taxon>
        <taxon>Sphingobium</taxon>
    </lineage>
</organism>
<dbReference type="InterPro" id="IPR037066">
    <property type="entry name" value="Plug_dom_sf"/>
</dbReference>
<dbReference type="PANTHER" id="PTHR47234">
    <property type="match status" value="1"/>
</dbReference>
<proteinExistence type="inferred from homology"/>
<evidence type="ECO:0000256" key="5">
    <source>
        <dbReference type="ARBA" id="ARBA00023136"/>
    </source>
</evidence>
<protein>
    <submittedName>
        <fullName evidence="9">Outer membrane receptor protein involved in Fe transport</fullName>
    </submittedName>
</protein>
<comment type="similarity">
    <text evidence="7">Belongs to the TonB-dependent receptor family.</text>
</comment>
<keyword evidence="4" id="KW-0408">Iron</keyword>
<keyword evidence="6" id="KW-0998">Cell outer membrane</keyword>
<evidence type="ECO:0000313" key="10">
    <source>
        <dbReference type="Proteomes" id="UP001138540"/>
    </source>
</evidence>
<sequence>MASPVAARDQVRDDVVRVASGPAGDALRTLGRLTGAQIAFREEDVAGFRTHAIAGRLGTAEALRRMLAGTGLRAARRPSGIFVITRARRASIATRPARAPPSLAQVGAAPAEETIILTGSRIRPPSEEPVGPVFSLDLAAQHPGQMLRAEDLVASLPFAGTEQGAFLSGQATGTATVNLRGLGSARTLLLINGRRMMPGDPLALVADLNSIPLPVVKRMEVVSGGGSSIYGSDAVAGVINFITDDHFEGVTASASLGAYIHDNDSPARAIVTRAGYASPAGLVADGWSREVTLQAGSRLGDRGHIVAYSTFRQVDGVLQRQRDYSACGLSRARATDNALSCLGSSTTVPARFILDGGAGPAVTLDPGSDGFRPYVTSRDSFNYAPDNHLQRPDRRIAAGLIGHYELSSAFVPFAEFMIADDHTRARIAPSGIFGELFPIACDNPLLSASQQDAVCGIAAGTGARRLVSIGRRNVEGGPRVDDIRHRSFRAIVGLRGEANADWQYESHVQYGRVDLREVFTGDLSRTRIGRALDVTLDDRPASPTVGRPVCAAVLTGIDLACRPYDVWRVGPADQQAVDYLAATASMRGRTEEWVANVALTGRLDAAGIRSPWAGEAVGVVIGGEYRREILALDFNETFESGDLSGQSGTRRLDQHGAFDVVEAFGELQLPLTGVAHAVGRITLEFGGRISRYSTSGWSHSRKAGFTWARRGLSLRGSYNRAVRAPNVAELFAPARNPTFSGWDPCAGPATNGLVNGNDFAACAASGVTAAQFGNIAVNPARLFNIRTGGNPALQPEIADTLTLGVSIAPPEMPRFSLSLDYFDIRVRNAIGQIGANLILANCVQTGAPSLCQLVHRSPINGSLDLGNDGYVADPLRNIGALSTSGVDIGLRYTMALPAGPGGEIRLSLVASHVFRQQAERAPELGRFDCVGLYGLVCGLPTPRWRQRASVTWVTDGAISTMLTWRRLGAVRVDRSSADPLLAGAVSPDRGKIPRQDYFDLSLAIPASSRLTLSLSVLNVLDRDPPLVAADSLIGVLGNGNTFPQFYDPLGRFVRLDMKIAL</sequence>
<keyword evidence="9" id="KW-0675">Receptor</keyword>
<keyword evidence="3" id="KW-0410">Iron transport</keyword>
<evidence type="ECO:0000256" key="6">
    <source>
        <dbReference type="ARBA" id="ARBA00023237"/>
    </source>
</evidence>
<name>A0ABR6NGL7_9SPHN</name>